<evidence type="ECO:0000259" key="1">
    <source>
        <dbReference type="PROSITE" id="PS50878"/>
    </source>
</evidence>
<dbReference type="InterPro" id="IPR000477">
    <property type="entry name" value="RT_dom"/>
</dbReference>
<evidence type="ECO:0000313" key="3">
    <source>
        <dbReference type="Proteomes" id="UP000276133"/>
    </source>
</evidence>
<gene>
    <name evidence="2" type="ORF">BpHYR1_053525</name>
</gene>
<sequence>MIENNIIPYLFNIGKILPVIKKENESGPLSPKLFSIYVEQLIEKIRKTNLITEVNGIQTGVLMYADDLLLITDSAEKLRKVLKICENFGQENEIKFNPKKTRIMAINNKKREKCTLCNQEIEWVQNLEYLGVTITQNNKSNTHLQER</sequence>
<dbReference type="InterPro" id="IPR043502">
    <property type="entry name" value="DNA/RNA_pol_sf"/>
</dbReference>
<organism evidence="2 3">
    <name type="scientific">Brachionus plicatilis</name>
    <name type="common">Marine rotifer</name>
    <name type="synonym">Brachionus muelleri</name>
    <dbReference type="NCBI Taxonomy" id="10195"/>
    <lineage>
        <taxon>Eukaryota</taxon>
        <taxon>Metazoa</taxon>
        <taxon>Spiralia</taxon>
        <taxon>Gnathifera</taxon>
        <taxon>Rotifera</taxon>
        <taxon>Eurotatoria</taxon>
        <taxon>Monogononta</taxon>
        <taxon>Pseudotrocha</taxon>
        <taxon>Ploima</taxon>
        <taxon>Brachionidae</taxon>
        <taxon>Brachionus</taxon>
    </lineage>
</organism>
<reference evidence="2 3" key="1">
    <citation type="journal article" date="2018" name="Sci. Rep.">
        <title>Genomic signatures of local adaptation to the degree of environmental predictability in rotifers.</title>
        <authorList>
            <person name="Franch-Gras L."/>
            <person name="Hahn C."/>
            <person name="Garcia-Roger E.M."/>
            <person name="Carmona M.J."/>
            <person name="Serra M."/>
            <person name="Gomez A."/>
        </authorList>
    </citation>
    <scope>NUCLEOTIDE SEQUENCE [LARGE SCALE GENOMIC DNA]</scope>
    <source>
        <strain evidence="2">HYR1</strain>
    </source>
</reference>
<dbReference type="PANTHER" id="PTHR47027">
    <property type="entry name" value="REVERSE TRANSCRIPTASE DOMAIN-CONTAINING PROTEIN"/>
    <property type="match status" value="1"/>
</dbReference>
<name>A0A3M7P985_BRAPC</name>
<dbReference type="EMBL" id="REGN01012360">
    <property type="protein sequence ID" value="RMZ95612.1"/>
    <property type="molecule type" value="Genomic_DNA"/>
</dbReference>
<protein>
    <submittedName>
        <fullName evidence="2">RNA-directed DNA polymerase from mobile element jockey-like</fullName>
    </submittedName>
</protein>
<dbReference type="OrthoDB" id="10014409at2759"/>
<accession>A0A3M7P985</accession>
<dbReference type="AlphaFoldDB" id="A0A3M7P985"/>
<keyword evidence="2" id="KW-0695">RNA-directed DNA polymerase</keyword>
<dbReference type="InterPro" id="IPR043128">
    <property type="entry name" value="Rev_trsase/Diguanyl_cyclase"/>
</dbReference>
<keyword evidence="2" id="KW-0808">Transferase</keyword>
<dbReference type="Gene3D" id="3.30.70.270">
    <property type="match status" value="1"/>
</dbReference>
<dbReference type="Pfam" id="PF00078">
    <property type="entry name" value="RVT_1"/>
    <property type="match status" value="1"/>
</dbReference>
<keyword evidence="3" id="KW-1185">Reference proteome</keyword>
<dbReference type="SUPFAM" id="SSF56672">
    <property type="entry name" value="DNA/RNA polymerases"/>
    <property type="match status" value="1"/>
</dbReference>
<evidence type="ECO:0000313" key="2">
    <source>
        <dbReference type="EMBL" id="RMZ95612.1"/>
    </source>
</evidence>
<dbReference type="Proteomes" id="UP000276133">
    <property type="component" value="Unassembled WGS sequence"/>
</dbReference>
<feature type="domain" description="Reverse transcriptase" evidence="1">
    <location>
        <begin position="1"/>
        <end position="134"/>
    </location>
</feature>
<dbReference type="PROSITE" id="PS50878">
    <property type="entry name" value="RT_POL"/>
    <property type="match status" value="1"/>
</dbReference>
<dbReference type="PANTHER" id="PTHR47027:SF20">
    <property type="entry name" value="REVERSE TRANSCRIPTASE-LIKE PROTEIN WITH RNA-DIRECTED DNA POLYMERASE DOMAIN"/>
    <property type="match status" value="1"/>
</dbReference>
<keyword evidence="2" id="KW-0548">Nucleotidyltransferase</keyword>
<proteinExistence type="predicted"/>
<dbReference type="GO" id="GO:0003964">
    <property type="term" value="F:RNA-directed DNA polymerase activity"/>
    <property type="evidence" value="ECO:0007669"/>
    <property type="project" value="UniProtKB-KW"/>
</dbReference>
<comment type="caution">
    <text evidence="2">The sequence shown here is derived from an EMBL/GenBank/DDBJ whole genome shotgun (WGS) entry which is preliminary data.</text>
</comment>